<dbReference type="EMBL" id="SMMG02000011">
    <property type="protein sequence ID" value="KAA3457188.1"/>
    <property type="molecule type" value="Genomic_DNA"/>
</dbReference>
<comment type="similarity">
    <text evidence="2">Belongs to the lin-54 family.</text>
</comment>
<dbReference type="GO" id="GO:0003700">
    <property type="term" value="F:DNA-binding transcription factor activity"/>
    <property type="evidence" value="ECO:0007669"/>
    <property type="project" value="InterPro"/>
</dbReference>
<feature type="region of interest" description="Disordered" evidence="4">
    <location>
        <begin position="876"/>
        <end position="904"/>
    </location>
</feature>
<dbReference type="GO" id="GO:0005634">
    <property type="term" value="C:nucleus"/>
    <property type="evidence" value="ECO:0007669"/>
    <property type="project" value="UniProtKB-SubCell"/>
</dbReference>
<keyword evidence="3" id="KW-0539">Nucleus</keyword>
<evidence type="ECO:0000256" key="1">
    <source>
        <dbReference type="ARBA" id="ARBA00004123"/>
    </source>
</evidence>
<evidence type="ECO:0000313" key="7">
    <source>
        <dbReference type="Proteomes" id="UP000325315"/>
    </source>
</evidence>
<dbReference type="PANTHER" id="PTHR46159:SF6">
    <property type="entry name" value="OS12G0605300 PROTEIN"/>
    <property type="match status" value="1"/>
</dbReference>
<name>A0A5B6UIY7_9ROSI</name>
<evidence type="ECO:0000259" key="5">
    <source>
        <dbReference type="PROSITE" id="PS51634"/>
    </source>
</evidence>
<dbReference type="AlphaFoldDB" id="A0A5B6UIY7"/>
<protein>
    <submittedName>
        <fullName evidence="6">CRC domain-containing protein TSO1-like isoform X1</fullName>
    </submittedName>
</protein>
<keyword evidence="7" id="KW-1185">Reference proteome</keyword>
<dbReference type="InterPro" id="IPR044522">
    <property type="entry name" value="TSO1-like"/>
</dbReference>
<feature type="compositionally biased region" description="Polar residues" evidence="4">
    <location>
        <begin position="928"/>
        <end position="944"/>
    </location>
</feature>
<reference evidence="7" key="1">
    <citation type="journal article" date="2019" name="Plant Biotechnol. J.">
        <title>Genome sequencing of the Australian wild diploid species Gossypium australe highlights disease resistance and delayed gland morphogenesis.</title>
        <authorList>
            <person name="Cai Y."/>
            <person name="Cai X."/>
            <person name="Wang Q."/>
            <person name="Wang P."/>
            <person name="Zhang Y."/>
            <person name="Cai C."/>
            <person name="Xu Y."/>
            <person name="Wang K."/>
            <person name="Zhou Z."/>
            <person name="Wang C."/>
            <person name="Geng S."/>
            <person name="Li B."/>
            <person name="Dong Q."/>
            <person name="Hou Y."/>
            <person name="Wang H."/>
            <person name="Ai P."/>
            <person name="Liu Z."/>
            <person name="Yi F."/>
            <person name="Sun M."/>
            <person name="An G."/>
            <person name="Cheng J."/>
            <person name="Zhang Y."/>
            <person name="Shi Q."/>
            <person name="Xie Y."/>
            <person name="Shi X."/>
            <person name="Chang Y."/>
            <person name="Huang F."/>
            <person name="Chen Y."/>
            <person name="Hong S."/>
            <person name="Mi L."/>
            <person name="Sun Q."/>
            <person name="Zhang L."/>
            <person name="Zhou B."/>
            <person name="Peng R."/>
            <person name="Zhang X."/>
            <person name="Liu F."/>
        </authorList>
    </citation>
    <scope>NUCLEOTIDE SEQUENCE [LARGE SCALE GENOMIC DNA]</scope>
    <source>
        <strain evidence="7">cv. PA1801</strain>
    </source>
</reference>
<gene>
    <name evidence="6" type="ORF">EPI10_003899</name>
</gene>
<dbReference type="InterPro" id="IPR005172">
    <property type="entry name" value="CRC"/>
</dbReference>
<dbReference type="Proteomes" id="UP000325315">
    <property type="component" value="Unassembled WGS sequence"/>
</dbReference>
<accession>A0A5B6UIY7</accession>
<organism evidence="6 7">
    <name type="scientific">Gossypium australe</name>
    <dbReference type="NCBI Taxonomy" id="47621"/>
    <lineage>
        <taxon>Eukaryota</taxon>
        <taxon>Viridiplantae</taxon>
        <taxon>Streptophyta</taxon>
        <taxon>Embryophyta</taxon>
        <taxon>Tracheophyta</taxon>
        <taxon>Spermatophyta</taxon>
        <taxon>Magnoliopsida</taxon>
        <taxon>eudicotyledons</taxon>
        <taxon>Gunneridae</taxon>
        <taxon>Pentapetalae</taxon>
        <taxon>rosids</taxon>
        <taxon>malvids</taxon>
        <taxon>Malvales</taxon>
        <taxon>Malvaceae</taxon>
        <taxon>Malvoideae</taxon>
        <taxon>Gossypium</taxon>
    </lineage>
</organism>
<evidence type="ECO:0000313" key="6">
    <source>
        <dbReference type="EMBL" id="KAA3457188.1"/>
    </source>
</evidence>
<proteinExistence type="inferred from homology"/>
<dbReference type="Pfam" id="PF03638">
    <property type="entry name" value="TCR"/>
    <property type="match status" value="2"/>
</dbReference>
<sequence length="944" mass="102605">MDSPKLSKSPIPSASASASASISSSSSPVQVLHKVVIESPFSNYISSLSPIKHDRAPHVAQGFVGLSSPPLVFTSPRINTLGRPQSSSVEISQKCEGDKKIINESCILERSVTESQEGLVTDIKNEDNKDDVAVQLGSSSECVDEYLADPVETDCAKSAYSVKLNLKQSNNVLQSSVNGLLDLKNIKFGRKNNVGREVDAAQFLSGQSEESIKRKLTSDEKLLKIENEQGSAQGISDGFQKFESDRFDLSSKEKECKNFGPQKDGHGDGCSNFLQQLPGSLPGVQSYEGFAKNIGGDADVPVHSMAHEASELQRSMSRRCLQFGEAQLEATATCSISTNRANNIISSTSLATNSETESLSSSHLDLSAKSRTRQLVNLSQLAMNMIPQCYGKSSLTVLKPSGIGLHLNSIVNATSMGQGGTASMKLAQAIKSTSTTSCQSAENIDNCSDAFEKVSTPQEGALEQKVCTIAGSASESLFAEESVEFHMTPNKKRKFSSEDGDRNDMFDQQSPIKKRQVFKLSDNTDGDGCKRCNCKKTKCLKLYCDCFAAGIYCAEPCSCQGCYNRPEYEETVLETRKQIESRNPLAFAPKIVQPVTEFPLSNREDGNQKTPSSARHKRGCNCKRSMCLKKYCECYQANVGCSIGCRCEGCKNVYGKKEDYCVTEEMVNRSGEISESRVAAKPKKEIFHSELCDPYHLTPLTPSVQCSDHGKNASISRLLSRRCLPSPESDLTVLSYAKSPRSPRTSDSNDILLETSKGNLDIDSFCEGISYNNTVALADEFHRTPLPNHPSVIIGSPSSKARELTSLSRVQLDPRSRSLTPGGSLHWHSSPIMPVSPLNDNKKLQGLYSADGGLYGILEDDMPEILKDTSMPIKPVKAGSPNGKRVSPPHNLHQLGSSSSGPLRSGRKFILKAVPSFPPLTPCIDAKGSSNQSRNNFQENRSND</sequence>
<dbReference type="InterPro" id="IPR033467">
    <property type="entry name" value="Tesmin/TSO1-like_CXC"/>
</dbReference>
<comment type="subcellular location">
    <subcellularLocation>
        <location evidence="1">Nucleus</location>
    </subcellularLocation>
</comment>
<evidence type="ECO:0000256" key="3">
    <source>
        <dbReference type="ARBA" id="ARBA00023242"/>
    </source>
</evidence>
<feature type="region of interest" description="Disordered" evidence="4">
    <location>
        <begin position="919"/>
        <end position="944"/>
    </location>
</feature>
<dbReference type="PROSITE" id="PS51634">
    <property type="entry name" value="CRC"/>
    <property type="match status" value="1"/>
</dbReference>
<feature type="region of interest" description="Disordered" evidence="4">
    <location>
        <begin position="1"/>
        <end position="26"/>
    </location>
</feature>
<feature type="domain" description="CRC" evidence="5">
    <location>
        <begin position="528"/>
        <end position="655"/>
    </location>
</feature>
<evidence type="ECO:0000256" key="4">
    <source>
        <dbReference type="SAM" id="MobiDB-lite"/>
    </source>
</evidence>
<dbReference type="SMART" id="SM01114">
    <property type="entry name" value="CXC"/>
    <property type="match status" value="2"/>
</dbReference>
<dbReference type="OrthoDB" id="6283463at2759"/>
<dbReference type="PANTHER" id="PTHR46159">
    <property type="entry name" value="PROTEIN TESMIN/TSO1-LIKE CXC 2"/>
    <property type="match status" value="1"/>
</dbReference>
<evidence type="ECO:0000256" key="2">
    <source>
        <dbReference type="ARBA" id="ARBA00007267"/>
    </source>
</evidence>
<feature type="compositionally biased region" description="Low complexity" evidence="4">
    <location>
        <begin position="895"/>
        <end position="904"/>
    </location>
</feature>
<comment type="caution">
    <text evidence="6">The sequence shown here is derived from an EMBL/GenBank/DDBJ whole genome shotgun (WGS) entry which is preliminary data.</text>
</comment>